<keyword evidence="1" id="KW-0175">Coiled coil</keyword>
<dbReference type="Proteomes" id="UP001151760">
    <property type="component" value="Unassembled WGS sequence"/>
</dbReference>
<accession>A0ABQ5FS00</accession>
<reference evidence="2" key="1">
    <citation type="journal article" date="2022" name="Int. J. Mol. Sci.">
        <title>Draft Genome of Tanacetum Coccineum: Genomic Comparison of Closely Related Tanacetum-Family Plants.</title>
        <authorList>
            <person name="Yamashiro T."/>
            <person name="Shiraishi A."/>
            <person name="Nakayama K."/>
            <person name="Satake H."/>
        </authorList>
    </citation>
    <scope>NUCLEOTIDE SEQUENCE</scope>
</reference>
<dbReference type="PANTHER" id="PTHR36344">
    <property type="entry name" value="RX N-TERMINAL DOMAIN-CONTAINING PROTEIN"/>
    <property type="match status" value="1"/>
</dbReference>
<gene>
    <name evidence="2" type="ORF">Tco_1016922</name>
</gene>
<reference evidence="2" key="2">
    <citation type="submission" date="2022-01" db="EMBL/GenBank/DDBJ databases">
        <authorList>
            <person name="Yamashiro T."/>
            <person name="Shiraishi A."/>
            <person name="Satake H."/>
            <person name="Nakayama K."/>
        </authorList>
    </citation>
    <scope>NUCLEOTIDE SEQUENCE</scope>
</reference>
<name>A0ABQ5FS00_9ASTR</name>
<dbReference type="EMBL" id="BQNB010017630">
    <property type="protein sequence ID" value="GJT65442.1"/>
    <property type="molecule type" value="Genomic_DNA"/>
</dbReference>
<evidence type="ECO:0000256" key="1">
    <source>
        <dbReference type="SAM" id="Coils"/>
    </source>
</evidence>
<sequence>MLSKPIHLSETEESGISCVGVKSVNIRRNAKSEGSSLGPYRRWGAKAWGANRIRYPGSPCRAAWLSSARVVRCLVKSYNERNPRFVLLRHAPKEKVFAAELARLTKKIERAFLAWLVKSSFWPYLAGDDDVELTAEKDWAFRRAARWCGGVVTYGLYAPQNALQETNKKVRAISNRRIRKTPFPSRIEWTFLHQGHPRRIEELRIKGVLALGLALMMGRLVVLWPFCGLSSRLSAIAAEMGQLQNLIQESRRVLNLFLRSVRTLDPDLKEARIRAARERIEDLEGRQQALRAEQEDLIVRAVTRRGHRGD</sequence>
<feature type="coiled-coil region" evidence="1">
    <location>
        <begin position="273"/>
        <end position="300"/>
    </location>
</feature>
<keyword evidence="3" id="KW-1185">Reference proteome</keyword>
<proteinExistence type="predicted"/>
<comment type="caution">
    <text evidence="2">The sequence shown here is derived from an EMBL/GenBank/DDBJ whole genome shotgun (WGS) entry which is preliminary data.</text>
</comment>
<organism evidence="2 3">
    <name type="scientific">Tanacetum coccineum</name>
    <dbReference type="NCBI Taxonomy" id="301880"/>
    <lineage>
        <taxon>Eukaryota</taxon>
        <taxon>Viridiplantae</taxon>
        <taxon>Streptophyta</taxon>
        <taxon>Embryophyta</taxon>
        <taxon>Tracheophyta</taxon>
        <taxon>Spermatophyta</taxon>
        <taxon>Magnoliopsida</taxon>
        <taxon>eudicotyledons</taxon>
        <taxon>Gunneridae</taxon>
        <taxon>Pentapetalae</taxon>
        <taxon>asterids</taxon>
        <taxon>campanulids</taxon>
        <taxon>Asterales</taxon>
        <taxon>Asteraceae</taxon>
        <taxon>Asteroideae</taxon>
        <taxon>Anthemideae</taxon>
        <taxon>Anthemidinae</taxon>
        <taxon>Tanacetum</taxon>
    </lineage>
</organism>
<evidence type="ECO:0000313" key="2">
    <source>
        <dbReference type="EMBL" id="GJT65442.1"/>
    </source>
</evidence>
<protein>
    <submittedName>
        <fullName evidence="2">Uncharacterized protein</fullName>
    </submittedName>
</protein>
<dbReference type="PANTHER" id="PTHR36344:SF2">
    <property type="entry name" value="INTEGRASE CORE DOMAIN CONTAINING PROTEIN"/>
    <property type="match status" value="1"/>
</dbReference>
<evidence type="ECO:0000313" key="3">
    <source>
        <dbReference type="Proteomes" id="UP001151760"/>
    </source>
</evidence>